<dbReference type="EMBL" id="CP049075">
    <property type="protein sequence ID" value="QLI05325.1"/>
    <property type="molecule type" value="Genomic_DNA"/>
</dbReference>
<name>A0A7H9CJ48_9BACT</name>
<dbReference type="PROSITE" id="PS51257">
    <property type="entry name" value="PROKAR_LIPOPROTEIN"/>
    <property type="match status" value="1"/>
</dbReference>
<dbReference type="RefSeq" id="WP_179975837.1">
    <property type="nucleotide sequence ID" value="NZ_CP049075.1"/>
</dbReference>
<dbReference type="KEGG" id="cinf:CINF_0810"/>
<dbReference type="Proteomes" id="UP000509414">
    <property type="component" value="Chromosome"/>
</dbReference>
<keyword evidence="1" id="KW-1133">Transmembrane helix</keyword>
<sequence length="64" mass="7206">MKGKILGADFIKLSPRKIKHIHTLMACFSSSCGICFMFCKNAFLIKTLIFVSLCGFALSTSWLW</sequence>
<feature type="transmembrane region" description="Helical" evidence="1">
    <location>
        <begin position="45"/>
        <end position="63"/>
    </location>
</feature>
<evidence type="ECO:0000256" key="1">
    <source>
        <dbReference type="SAM" id="Phobius"/>
    </source>
</evidence>
<keyword evidence="1" id="KW-0472">Membrane</keyword>
<dbReference type="AlphaFoldDB" id="A0A7H9CJ48"/>
<proteinExistence type="predicted"/>
<evidence type="ECO:0000313" key="3">
    <source>
        <dbReference type="Proteomes" id="UP000509414"/>
    </source>
</evidence>
<protein>
    <submittedName>
        <fullName evidence="2">Uncharacterized protein</fullName>
    </submittedName>
</protein>
<gene>
    <name evidence="2" type="ORF">CINF_0810</name>
</gene>
<reference evidence="2 3" key="1">
    <citation type="submission" date="2020-02" db="EMBL/GenBank/DDBJ databases">
        <title>Complete genome sequence of the novel Campylobacter species Candidatus Campylobacter infans.</title>
        <authorList>
            <person name="Duim B."/>
            <person name="Zomer A."/>
            <person name="van der Graaf L."/>
            <person name="Wagenaar J."/>
        </authorList>
    </citation>
    <scope>NUCLEOTIDE SEQUENCE [LARGE SCALE GENOMIC DNA]</scope>
    <source>
        <strain evidence="2 3">19S00001</strain>
    </source>
</reference>
<keyword evidence="1" id="KW-0812">Transmembrane</keyword>
<keyword evidence="3" id="KW-1185">Reference proteome</keyword>
<evidence type="ECO:0000313" key="2">
    <source>
        <dbReference type="EMBL" id="QLI05325.1"/>
    </source>
</evidence>
<accession>A0A7H9CJ48</accession>
<organism evidence="2 3">
    <name type="scientific">Candidatus Campylobacter infans</name>
    <dbReference type="NCBI Taxonomy" id="2561898"/>
    <lineage>
        <taxon>Bacteria</taxon>
        <taxon>Pseudomonadati</taxon>
        <taxon>Campylobacterota</taxon>
        <taxon>Epsilonproteobacteria</taxon>
        <taxon>Campylobacterales</taxon>
        <taxon>Campylobacteraceae</taxon>
        <taxon>Campylobacter</taxon>
    </lineage>
</organism>